<organism evidence="2 3">
    <name type="scientific">Exaiptasia diaphana</name>
    <name type="common">Tropical sea anemone</name>
    <name type="synonym">Aiptasia pulchella</name>
    <dbReference type="NCBI Taxonomy" id="2652724"/>
    <lineage>
        <taxon>Eukaryota</taxon>
        <taxon>Metazoa</taxon>
        <taxon>Cnidaria</taxon>
        <taxon>Anthozoa</taxon>
        <taxon>Hexacorallia</taxon>
        <taxon>Actiniaria</taxon>
        <taxon>Aiptasiidae</taxon>
        <taxon>Exaiptasia</taxon>
    </lineage>
</organism>
<dbReference type="AlphaFoldDB" id="A0A913YU41"/>
<dbReference type="PANTHER" id="PTHR33845">
    <property type="entry name" value="C2H2-TYPE DOMAIN-CONTAINING PROTEIN"/>
    <property type="match status" value="1"/>
</dbReference>
<feature type="domain" description="C2H2-type" evidence="1">
    <location>
        <begin position="20"/>
        <end position="44"/>
    </location>
</feature>
<dbReference type="KEGG" id="epa:114576373"/>
<dbReference type="EnsemblMetazoa" id="XM_028662923.1">
    <property type="protein sequence ID" value="XP_028518724.1"/>
    <property type="gene ID" value="LOC114576373"/>
</dbReference>
<evidence type="ECO:0000259" key="1">
    <source>
        <dbReference type="PROSITE" id="PS00028"/>
    </source>
</evidence>
<dbReference type="RefSeq" id="XP_028518724.1">
    <property type="nucleotide sequence ID" value="XM_028662923.1"/>
</dbReference>
<dbReference type="PROSITE" id="PS00028">
    <property type="entry name" value="ZINC_FINGER_C2H2_1"/>
    <property type="match status" value="1"/>
</dbReference>
<dbReference type="Proteomes" id="UP000887567">
    <property type="component" value="Unplaced"/>
</dbReference>
<sequence>MKFYYGFLNEFDIKSCFDSCPEEGCTKTFMRHCSMVQHLDCGKHQWELERETLFDKAALAYAEQLEGQATLPPQVSAATTITSKKVSKQPMGWALKGGQGRSRFSEKQKSYLTAKFKIGEESGMKVDPNEVARSMMIAKGPDDSLLFSSNDFLTAKQIAGFFSRLAAKKSLPESDLIADVENAAREADLESIADLEICFWLS</sequence>
<dbReference type="OrthoDB" id="5979082at2759"/>
<keyword evidence="3" id="KW-1185">Reference proteome</keyword>
<dbReference type="OMA" id="AVCANVM"/>
<reference evidence="2" key="1">
    <citation type="submission" date="2022-11" db="UniProtKB">
        <authorList>
            <consortium name="EnsemblMetazoa"/>
        </authorList>
    </citation>
    <scope>IDENTIFICATION</scope>
</reference>
<proteinExistence type="predicted"/>
<evidence type="ECO:0000313" key="3">
    <source>
        <dbReference type="Proteomes" id="UP000887567"/>
    </source>
</evidence>
<protein>
    <recommendedName>
        <fullName evidence="1">C2H2-type domain-containing protein</fullName>
    </recommendedName>
</protein>
<dbReference type="PANTHER" id="PTHR33845:SF1">
    <property type="entry name" value="C2H2-TYPE DOMAIN-CONTAINING PROTEIN"/>
    <property type="match status" value="1"/>
</dbReference>
<name>A0A913YU41_EXADI</name>
<dbReference type="GeneID" id="114576373"/>
<dbReference type="InterPro" id="IPR013087">
    <property type="entry name" value="Znf_C2H2_type"/>
</dbReference>
<accession>A0A913YU41</accession>
<evidence type="ECO:0000313" key="2">
    <source>
        <dbReference type="EnsemblMetazoa" id="XP_028518724.1"/>
    </source>
</evidence>